<comment type="subcellular location">
    <subcellularLocation>
        <location evidence="1">Membrane</location>
        <topology evidence="1">Multi-pass membrane protein</topology>
    </subcellularLocation>
</comment>
<dbReference type="InterPro" id="IPR007016">
    <property type="entry name" value="O-antigen_ligase-rel_domated"/>
</dbReference>
<protein>
    <submittedName>
        <fullName evidence="7">O-antigen ligase family protein</fullName>
    </submittedName>
</protein>
<feature type="transmembrane region" description="Helical" evidence="5">
    <location>
        <begin position="422"/>
        <end position="443"/>
    </location>
</feature>
<feature type="transmembrane region" description="Helical" evidence="5">
    <location>
        <begin position="392"/>
        <end position="410"/>
    </location>
</feature>
<evidence type="ECO:0000313" key="8">
    <source>
        <dbReference type="Proteomes" id="UP000633814"/>
    </source>
</evidence>
<gene>
    <name evidence="7" type="ORF">JAO78_007790</name>
</gene>
<feature type="transmembrane region" description="Helical" evidence="5">
    <location>
        <begin position="199"/>
        <end position="216"/>
    </location>
</feature>
<dbReference type="GO" id="GO:0016874">
    <property type="term" value="F:ligase activity"/>
    <property type="evidence" value="ECO:0007669"/>
    <property type="project" value="UniProtKB-KW"/>
</dbReference>
<feature type="domain" description="O-antigen ligase-related" evidence="6">
    <location>
        <begin position="207"/>
        <end position="326"/>
    </location>
</feature>
<dbReference type="RefSeq" id="WP_226750814.1">
    <property type="nucleotide sequence ID" value="NZ_JAEINI020000004.1"/>
</dbReference>
<dbReference type="Proteomes" id="UP000633814">
    <property type="component" value="Unassembled WGS sequence"/>
</dbReference>
<accession>A0ABS8C310</accession>
<comment type="caution">
    <text evidence="7">The sequence shown here is derived from an EMBL/GenBank/DDBJ whole genome shotgun (WGS) entry which is preliminary data.</text>
</comment>
<sequence length="447" mass="50196">MKEYNRKSRYSYESKSVGLPFFFLVFYLLAVLIRPQDFVTSMFGMPLVMMITVTCLLFTVALHRPLVWLPPQTFLLMMLPVIAISAFLNGWGMNGLVESQNILISSIVPLFLFVTLVNSTYRQKIIMIITICSSLVMVHNGWTQFTSPDAFGWAGNQAVGGELRRIIYVGIFSDPNDLGMLLVMNIPFLMYFFYRGGGLTKLLCLCLFLIFSYGVYMTGSRGTLLGCTSLIGLYLLLKYGGGRLIIFSIIVGPVVATLLSQFGGLNSGEASARGRLYAWYDGIQYLIGNPLFGVGKGNFFDMHGLTAHNSYILVASELGTLGYTLWGGALTFTVYIGYRIFKVSKSDAVNRFDKSDVENREKLKDELLLNNALFFSMIGFLVTAFFLSRSYVLLLFIFIGLSLASHLRVIKMIPELKHLLSYSVLIKCGFASWVMIFMVYFTLKFTL</sequence>
<dbReference type="PANTHER" id="PTHR37422">
    <property type="entry name" value="TEICHURONIC ACID BIOSYNTHESIS PROTEIN TUAE"/>
    <property type="match status" value="1"/>
</dbReference>
<evidence type="ECO:0000256" key="2">
    <source>
        <dbReference type="ARBA" id="ARBA00022692"/>
    </source>
</evidence>
<feature type="transmembrane region" description="Helical" evidence="5">
    <location>
        <begin position="99"/>
        <end position="118"/>
    </location>
</feature>
<evidence type="ECO:0000256" key="5">
    <source>
        <dbReference type="SAM" id="Phobius"/>
    </source>
</evidence>
<dbReference type="InterPro" id="IPR051533">
    <property type="entry name" value="WaaL-like"/>
</dbReference>
<dbReference type="PANTHER" id="PTHR37422:SF17">
    <property type="entry name" value="O-ANTIGEN LIGASE"/>
    <property type="match status" value="1"/>
</dbReference>
<keyword evidence="7" id="KW-0436">Ligase</keyword>
<dbReference type="Pfam" id="PF04932">
    <property type="entry name" value="Wzy_C"/>
    <property type="match status" value="1"/>
</dbReference>
<evidence type="ECO:0000256" key="1">
    <source>
        <dbReference type="ARBA" id="ARBA00004141"/>
    </source>
</evidence>
<evidence type="ECO:0000256" key="4">
    <source>
        <dbReference type="ARBA" id="ARBA00023136"/>
    </source>
</evidence>
<name>A0ABS8C310_9ALTE</name>
<reference evidence="7 8" key="1">
    <citation type="submission" date="2021-10" db="EMBL/GenBank/DDBJ databases">
        <title>Alishewanella koreense sp. nov. isolated from seawater of southwestern coast in South Korea and the proposal for the reclassification of Rheinheimera perlucida and Rheinheimera tuosuensis as Arsukibacterium perlucida and Arsukibacterium tuosuensis.</title>
        <authorList>
            <person name="Kim K.H."/>
            <person name="Ruan W."/>
            <person name="Kim K.R."/>
            <person name="Baek J.H."/>
            <person name="Jeon C.O."/>
        </authorList>
    </citation>
    <scope>NUCLEOTIDE SEQUENCE [LARGE SCALE GENOMIC DNA]</scope>
    <source>
        <strain evidence="7 8">16-MA</strain>
    </source>
</reference>
<feature type="transmembrane region" description="Helical" evidence="5">
    <location>
        <begin position="367"/>
        <end position="386"/>
    </location>
</feature>
<feature type="transmembrane region" description="Helical" evidence="5">
    <location>
        <begin position="222"/>
        <end position="237"/>
    </location>
</feature>
<evidence type="ECO:0000256" key="3">
    <source>
        <dbReference type="ARBA" id="ARBA00022989"/>
    </source>
</evidence>
<feature type="transmembrane region" description="Helical" evidence="5">
    <location>
        <begin position="39"/>
        <end position="62"/>
    </location>
</feature>
<keyword evidence="8" id="KW-1185">Reference proteome</keyword>
<organism evidence="7 8">
    <name type="scientific">Alishewanella maricola</name>
    <dbReference type="NCBI Taxonomy" id="2795740"/>
    <lineage>
        <taxon>Bacteria</taxon>
        <taxon>Pseudomonadati</taxon>
        <taxon>Pseudomonadota</taxon>
        <taxon>Gammaproteobacteria</taxon>
        <taxon>Alteromonadales</taxon>
        <taxon>Alteromonadaceae</taxon>
        <taxon>Alishewanella</taxon>
    </lineage>
</organism>
<feature type="transmembrane region" description="Helical" evidence="5">
    <location>
        <begin position="74"/>
        <end position="93"/>
    </location>
</feature>
<keyword evidence="3 5" id="KW-1133">Transmembrane helix</keyword>
<keyword evidence="2 5" id="KW-0812">Transmembrane</keyword>
<evidence type="ECO:0000259" key="6">
    <source>
        <dbReference type="Pfam" id="PF04932"/>
    </source>
</evidence>
<feature type="transmembrane region" description="Helical" evidence="5">
    <location>
        <begin position="244"/>
        <end position="263"/>
    </location>
</feature>
<proteinExistence type="predicted"/>
<keyword evidence="4 5" id="KW-0472">Membrane</keyword>
<feature type="transmembrane region" description="Helical" evidence="5">
    <location>
        <begin position="323"/>
        <end position="341"/>
    </location>
</feature>
<feature type="transmembrane region" description="Helical" evidence="5">
    <location>
        <begin position="12"/>
        <end position="33"/>
    </location>
</feature>
<dbReference type="EMBL" id="JAEINI020000004">
    <property type="protein sequence ID" value="MCB5226719.1"/>
    <property type="molecule type" value="Genomic_DNA"/>
</dbReference>
<evidence type="ECO:0000313" key="7">
    <source>
        <dbReference type="EMBL" id="MCB5226719.1"/>
    </source>
</evidence>